<comment type="caution">
    <text evidence="2">The sequence shown here is derived from an EMBL/GenBank/DDBJ whole genome shotgun (WGS) entry which is preliminary data.</text>
</comment>
<keyword evidence="3" id="KW-1185">Reference proteome</keyword>
<evidence type="ECO:0000313" key="3">
    <source>
        <dbReference type="Proteomes" id="UP001163823"/>
    </source>
</evidence>
<dbReference type="EMBL" id="JARAOO010000012">
    <property type="protein sequence ID" value="KAJ7948697.1"/>
    <property type="molecule type" value="Genomic_DNA"/>
</dbReference>
<evidence type="ECO:0000256" key="1">
    <source>
        <dbReference type="SAM" id="MobiDB-lite"/>
    </source>
</evidence>
<feature type="region of interest" description="Disordered" evidence="1">
    <location>
        <begin position="90"/>
        <end position="115"/>
    </location>
</feature>
<reference evidence="2" key="1">
    <citation type="journal article" date="2023" name="Science">
        <title>Elucidation of the pathway for biosynthesis of saponin adjuvants from the soapbark tree.</title>
        <authorList>
            <person name="Reed J."/>
            <person name="Orme A."/>
            <person name="El-Demerdash A."/>
            <person name="Owen C."/>
            <person name="Martin L.B.B."/>
            <person name="Misra R.C."/>
            <person name="Kikuchi S."/>
            <person name="Rejzek M."/>
            <person name="Martin A.C."/>
            <person name="Harkess A."/>
            <person name="Leebens-Mack J."/>
            <person name="Louveau T."/>
            <person name="Stephenson M.J."/>
            <person name="Osbourn A."/>
        </authorList>
    </citation>
    <scope>NUCLEOTIDE SEQUENCE</scope>
    <source>
        <strain evidence="2">S10</strain>
    </source>
</reference>
<name>A0AAD7KZI8_QUISA</name>
<evidence type="ECO:0000313" key="2">
    <source>
        <dbReference type="EMBL" id="KAJ7948697.1"/>
    </source>
</evidence>
<feature type="compositionally biased region" description="Polar residues" evidence="1">
    <location>
        <begin position="166"/>
        <end position="181"/>
    </location>
</feature>
<organism evidence="2 3">
    <name type="scientific">Quillaja saponaria</name>
    <name type="common">Soap bark tree</name>
    <dbReference type="NCBI Taxonomy" id="32244"/>
    <lineage>
        <taxon>Eukaryota</taxon>
        <taxon>Viridiplantae</taxon>
        <taxon>Streptophyta</taxon>
        <taxon>Embryophyta</taxon>
        <taxon>Tracheophyta</taxon>
        <taxon>Spermatophyta</taxon>
        <taxon>Magnoliopsida</taxon>
        <taxon>eudicotyledons</taxon>
        <taxon>Gunneridae</taxon>
        <taxon>Pentapetalae</taxon>
        <taxon>rosids</taxon>
        <taxon>fabids</taxon>
        <taxon>Fabales</taxon>
        <taxon>Quillajaceae</taxon>
        <taxon>Quillaja</taxon>
    </lineage>
</organism>
<accession>A0AAD7KZI8</accession>
<dbReference type="PANTHER" id="PTHR33785:SF5">
    <property type="entry name" value="SERINE_ARGININE REPETITIVE MATRIX PROTEIN"/>
    <property type="match status" value="1"/>
</dbReference>
<protein>
    <submittedName>
        <fullName evidence="2">Serine/arginine repetitive matrix protein</fullName>
    </submittedName>
</protein>
<sequence length="327" mass="36923">MEPIDQLSESSIICVDEKIEAMDLLEECWFFENLLNIKPKMSRCYSDPCPSTVFSPDMLVKNSYGSNIVSPSKLPDRNGSVRATLIPVPSMQPCRGKEDQGEGKGSSFTKSELTLQPSSDHVLLKEASQTPFKEMKGVHKIECNSRRRKLLRTPSLPHYIGREETIQQSDPRNGKSTSQASPLHPQILPPRHTSKSCSLPRCRSQRNSEAESNIDRIKETRQRLTTRKSLSELEIEEVQGFKDLGFSFEKEALDPSLVNILPGLQEKNQDEAEEDKAVRKPYLSEAWIVQTCAPPVPNWVSNRSAEDVKAQIKFWARTVASNVHQEC</sequence>
<dbReference type="Proteomes" id="UP001163823">
    <property type="component" value="Chromosome 12"/>
</dbReference>
<dbReference type="PANTHER" id="PTHR33785">
    <property type="entry name" value="OS06G0550800 PROTEIN"/>
    <property type="match status" value="1"/>
</dbReference>
<gene>
    <name evidence="2" type="ORF">O6P43_029142</name>
</gene>
<dbReference type="AlphaFoldDB" id="A0AAD7KZI8"/>
<dbReference type="KEGG" id="qsa:O6P43_029142"/>
<proteinExistence type="predicted"/>
<feature type="region of interest" description="Disordered" evidence="1">
    <location>
        <begin position="154"/>
        <end position="213"/>
    </location>
</feature>
<feature type="compositionally biased region" description="Polar residues" evidence="1">
    <location>
        <begin position="106"/>
        <end position="115"/>
    </location>
</feature>